<evidence type="ECO:0000313" key="1">
    <source>
        <dbReference type="EMBL" id="WVT03141.1"/>
    </source>
</evidence>
<dbReference type="Proteomes" id="UP001432360">
    <property type="component" value="Chromosome"/>
</dbReference>
<accession>A0ABZ2B705</accession>
<reference evidence="1" key="1">
    <citation type="submission" date="2023-08" db="EMBL/GenBank/DDBJ databases">
        <title>Complete genome sequence of Sinorhizobium chiapanecum ITTG S70 isolated from Acaciella angustissima nodules in Chiapas-Mexico.</title>
        <authorList>
            <person name="Rincon-Rosales R."/>
            <person name="Rogel M.A."/>
            <person name="Rincon-Medina C.I."/>
            <person name="Guerrero G."/>
            <person name="Manzano-Gomez L.A."/>
            <person name="Lopez-Lopez A."/>
            <person name="Rincon Molina F.A."/>
            <person name="Martinez-Romero E."/>
        </authorList>
    </citation>
    <scope>NUCLEOTIDE SEQUENCE</scope>
    <source>
        <strain evidence="1">ITTG S70</strain>
    </source>
</reference>
<name>A0ABZ2B705_9HYPH</name>
<dbReference type="EMBL" id="CP133148">
    <property type="protein sequence ID" value="WVT03141.1"/>
    <property type="molecule type" value="Genomic_DNA"/>
</dbReference>
<dbReference type="RefSeq" id="WP_331372380.1">
    <property type="nucleotide sequence ID" value="NZ_CP133148.1"/>
</dbReference>
<keyword evidence="2" id="KW-1185">Reference proteome</keyword>
<organism evidence="1 2">
    <name type="scientific">Sinorhizobium chiapasense</name>
    <dbReference type="NCBI Taxonomy" id="501572"/>
    <lineage>
        <taxon>Bacteria</taxon>
        <taxon>Pseudomonadati</taxon>
        <taxon>Pseudomonadota</taxon>
        <taxon>Alphaproteobacteria</taxon>
        <taxon>Hyphomicrobiales</taxon>
        <taxon>Rhizobiaceae</taxon>
        <taxon>Sinorhizobium/Ensifer group</taxon>
        <taxon>Sinorhizobium</taxon>
    </lineage>
</organism>
<gene>
    <name evidence="1" type="ORF">RB548_16855</name>
</gene>
<proteinExistence type="predicted"/>
<sequence length="58" mass="6106">MAQSASPTPAHVRLHKVIGQARTEFVPSLIVLNARGANLAEGTFTLTAVATNSILFTD</sequence>
<evidence type="ECO:0000313" key="2">
    <source>
        <dbReference type="Proteomes" id="UP001432360"/>
    </source>
</evidence>
<protein>
    <submittedName>
        <fullName evidence="1">Uncharacterized protein</fullName>
    </submittedName>
</protein>